<evidence type="ECO:0000256" key="1">
    <source>
        <dbReference type="ARBA" id="ARBA00004496"/>
    </source>
</evidence>
<dbReference type="GO" id="GO:0034727">
    <property type="term" value="P:piecemeal microautophagy of the nucleus"/>
    <property type="evidence" value="ECO:0007669"/>
    <property type="project" value="TreeGrafter"/>
</dbReference>
<keyword evidence="6 15" id="KW-1017">Isopeptide bond</keyword>
<dbReference type="GO" id="GO:0002376">
    <property type="term" value="P:immune system process"/>
    <property type="evidence" value="ECO:0007669"/>
    <property type="project" value="UniProtKB-KW"/>
</dbReference>
<gene>
    <name evidence="19" type="primary">EOG090X0BB3</name>
</gene>
<comment type="similarity">
    <text evidence="3 15">Belongs to the ATG5 family.</text>
</comment>
<dbReference type="GO" id="GO:0006915">
    <property type="term" value="P:apoptotic process"/>
    <property type="evidence" value="ECO:0007669"/>
    <property type="project" value="UniProtKB-KW"/>
</dbReference>
<keyword evidence="8 15" id="KW-0832">Ubl conjugation</keyword>
<dbReference type="GO" id="GO:0043069">
    <property type="term" value="P:negative regulation of programmed cell death"/>
    <property type="evidence" value="ECO:0007669"/>
    <property type="project" value="UniProtKB-ARBA"/>
</dbReference>
<evidence type="ECO:0000259" key="18">
    <source>
        <dbReference type="Pfam" id="PF20638"/>
    </source>
</evidence>
<dbReference type="GO" id="GO:0034045">
    <property type="term" value="C:phagophore assembly site membrane"/>
    <property type="evidence" value="ECO:0007669"/>
    <property type="project" value="UniProtKB-SubCell"/>
</dbReference>
<keyword evidence="7" id="KW-0053">Apoptosis</keyword>
<comment type="function">
    <text evidence="15">Involved in autophagic vesicle formation.</text>
</comment>
<evidence type="ECO:0000259" key="16">
    <source>
        <dbReference type="Pfam" id="PF04106"/>
    </source>
</evidence>
<reference evidence="19" key="1">
    <citation type="submission" date="2021-04" db="EMBL/GenBank/DDBJ databases">
        <authorList>
            <person name="Cornetti L."/>
        </authorList>
    </citation>
    <scope>NUCLEOTIDE SEQUENCE</scope>
</reference>
<feature type="domain" description="Autophagy protein ATG5 alpha-helical bundle region" evidence="17">
    <location>
        <begin position="119"/>
        <end position="174"/>
    </location>
</feature>
<keyword evidence="9" id="KW-0391">Immunity</keyword>
<keyword evidence="12 15" id="KW-0472">Membrane</keyword>
<comment type="subunit">
    <text evidence="15">Conjugated with ATG12.</text>
</comment>
<dbReference type="InterPro" id="IPR048318">
    <property type="entry name" value="ATG5_UblB"/>
</dbReference>
<dbReference type="Gene3D" id="3.10.20.90">
    <property type="entry name" value="Phosphatidylinositol 3-kinase Catalytic Subunit, Chain A, domain 1"/>
    <property type="match status" value="1"/>
</dbReference>
<evidence type="ECO:0000259" key="17">
    <source>
        <dbReference type="Pfam" id="PF20637"/>
    </source>
</evidence>
<dbReference type="GO" id="GO:0061908">
    <property type="term" value="C:phagophore"/>
    <property type="evidence" value="ECO:0007669"/>
    <property type="project" value="TreeGrafter"/>
</dbReference>
<dbReference type="InterPro" id="IPR042527">
    <property type="entry name" value="Atg5_UblA_dom_sf"/>
</dbReference>
<dbReference type="Pfam" id="PF20638">
    <property type="entry name" value="ATG5_UblA"/>
    <property type="match status" value="1"/>
</dbReference>
<dbReference type="Gene3D" id="3.10.20.620">
    <property type="match status" value="1"/>
</dbReference>
<evidence type="ECO:0000256" key="7">
    <source>
        <dbReference type="ARBA" id="ARBA00022703"/>
    </source>
</evidence>
<evidence type="ECO:0000256" key="8">
    <source>
        <dbReference type="ARBA" id="ARBA00022843"/>
    </source>
</evidence>
<evidence type="ECO:0000256" key="10">
    <source>
        <dbReference type="ARBA" id="ARBA00022990"/>
    </source>
</evidence>
<dbReference type="InterPro" id="IPR048940">
    <property type="entry name" value="ATG5_HBR"/>
</dbReference>
<dbReference type="EMBL" id="OC989081">
    <property type="protein sequence ID" value="CAG4645736.1"/>
    <property type="molecule type" value="Genomic_DNA"/>
</dbReference>
<evidence type="ECO:0000313" key="19">
    <source>
        <dbReference type="EMBL" id="CAG4645736.1"/>
    </source>
</evidence>
<dbReference type="AlphaFoldDB" id="A0A9N6ZG51"/>
<dbReference type="GO" id="GO:0034274">
    <property type="term" value="C:Atg12-Atg5-Atg16 complex"/>
    <property type="evidence" value="ECO:0007669"/>
    <property type="project" value="TreeGrafter"/>
</dbReference>
<dbReference type="Pfam" id="PF04106">
    <property type="entry name" value="ATG5_UblB"/>
    <property type="match status" value="1"/>
</dbReference>
<dbReference type="PANTHER" id="PTHR13040">
    <property type="entry name" value="AUTOPHAGY PROTEIN 5"/>
    <property type="match status" value="1"/>
</dbReference>
<name>A0A9N6ZG51_9CRUS</name>
<evidence type="ECO:0000256" key="3">
    <source>
        <dbReference type="ARBA" id="ARBA00006910"/>
    </source>
</evidence>
<dbReference type="Pfam" id="PF20637">
    <property type="entry name" value="ATG5_HBR"/>
    <property type="match status" value="1"/>
</dbReference>
<dbReference type="Gene3D" id="1.10.246.190">
    <property type="entry name" value="Autophagy protein Apg5, helix rich domain"/>
    <property type="match status" value="1"/>
</dbReference>
<comment type="subcellular location">
    <subcellularLocation>
        <location evidence="1">Cytoplasm</location>
    </subcellularLocation>
    <subcellularLocation>
        <location evidence="2 15">Preautophagosomal structure membrane</location>
        <topology evidence="2 15">Peripheral membrane protein</topology>
    </subcellularLocation>
</comment>
<dbReference type="FunFam" id="3.10.20.620:FF:000001">
    <property type="entry name" value="Autophagy related 5"/>
    <property type="match status" value="1"/>
</dbReference>
<evidence type="ECO:0000256" key="2">
    <source>
        <dbReference type="ARBA" id="ARBA00004623"/>
    </source>
</evidence>
<accession>A0A9N6ZG51</accession>
<dbReference type="InterPro" id="IPR042526">
    <property type="entry name" value="Atg5_HR"/>
</dbReference>
<sequence>MAEDKEVLREVWEGRLPVCFTLAQEEVFTTPEPYYLMVPRLSYFPLVTDKVKRHFLRYVAADKHENEMWLEYEDTPLKWHYPIGVLFDMSHVESLPWNITVHFDKFPEMKLIRGSNTREAVESQWMACLKEADALKHKGLVISQMQKKDQHSLWQGLLNDKFDQFWSVNRKLMESQEGFKHIPFRLYVPDSDTRPYIQALVKPVSESGSKMTLLQLIQEALHDDVIEQNIKVITHGVEVPLDSPVQWLSEHLSYPDSFLHLHLRYIHS</sequence>
<dbReference type="GO" id="GO:0044233">
    <property type="term" value="C:mitochondria-associated endoplasmic reticulum membrane contact site"/>
    <property type="evidence" value="ECO:0007669"/>
    <property type="project" value="TreeGrafter"/>
</dbReference>
<keyword evidence="10" id="KW-0007">Acetylation</keyword>
<dbReference type="InterPro" id="IPR048939">
    <property type="entry name" value="ATG5_UblA"/>
</dbReference>
<dbReference type="PANTHER" id="PTHR13040:SF2">
    <property type="entry name" value="AUTOPHAGY PROTEIN 5"/>
    <property type="match status" value="1"/>
</dbReference>
<dbReference type="GO" id="GO:0000045">
    <property type="term" value="P:autophagosome assembly"/>
    <property type="evidence" value="ECO:0007669"/>
    <property type="project" value="UniProtKB-ARBA"/>
</dbReference>
<dbReference type="GO" id="GO:0000422">
    <property type="term" value="P:autophagy of mitochondrion"/>
    <property type="evidence" value="ECO:0007669"/>
    <property type="project" value="TreeGrafter"/>
</dbReference>
<evidence type="ECO:0000256" key="11">
    <source>
        <dbReference type="ARBA" id="ARBA00023006"/>
    </source>
</evidence>
<keyword evidence="11 15" id="KW-0072">Autophagy</keyword>
<dbReference type="GO" id="GO:0005776">
    <property type="term" value="C:autophagosome"/>
    <property type="evidence" value="ECO:0007669"/>
    <property type="project" value="TreeGrafter"/>
</dbReference>
<evidence type="ECO:0000256" key="13">
    <source>
        <dbReference type="ARBA" id="ARBA00025421"/>
    </source>
</evidence>
<feature type="domain" description="Autophagy protein ATG5 UblA" evidence="18">
    <location>
        <begin position="11"/>
        <end position="103"/>
    </location>
</feature>
<evidence type="ECO:0000256" key="5">
    <source>
        <dbReference type="ARBA" id="ARBA00022490"/>
    </source>
</evidence>
<comment type="subunit">
    <text evidence="14">Forms a conjugate with ATG12. Part of the minor complex composed of 4 sets of ATG12-ATG5 and ATG16L1 (400 kDa); this complex interacts with ATG3 leading to disruption of ATG7 interaction and promotion of ATG8-like proteins lipidation. Forms an 800-kDa complex composed of ATG12-ATG5 and ATG16L2. The ATG12-ATG5 conjugate interacts with RAB33A; this interaction is bridged by ATG16L1 and promotes ATG12-ATG5-ATG16L1 complex recruitment to phagophores. Interacts with TECPR1; the interaction is direct and does not take place when ATG16L1 is associated with the ATG5-ATG12 conjugate. Interacts with DHX58/RIG-1, IFIH1/MDA5 and MAVS/IPS-1 in monomeric form as well as in ATG12-ATG5 conjugate form. The interaction with MAVS is further enhanced upon vesicular stomatitis virus (VSV) infection. Interacts with ATG3. Interacts with ATG7 and ATG10. Interacts with FADD. Interacts with Bassoon/BSN; this interaction is important for the regulation of presynaptic autophagy. Interacts with ATG16L2.</text>
</comment>
<evidence type="ECO:0000256" key="4">
    <source>
        <dbReference type="ARBA" id="ARBA00015616"/>
    </source>
</evidence>
<comment type="function">
    <text evidence="13">May play an important role in the apoptotic process, possibly within the modified cytoskeleton. Its expression is a relatively late event in the apoptotic process, occurring downstream of caspase activity. Plays a crucial role in IFN-gamma-induced autophagic cell death by interacting with FADD.</text>
</comment>
<dbReference type="GO" id="GO:0006995">
    <property type="term" value="P:cellular response to nitrogen starvation"/>
    <property type="evidence" value="ECO:0007669"/>
    <property type="project" value="TreeGrafter"/>
</dbReference>
<evidence type="ECO:0000256" key="15">
    <source>
        <dbReference type="RuleBase" id="RU361202"/>
    </source>
</evidence>
<keyword evidence="5" id="KW-0963">Cytoplasm</keyword>
<evidence type="ECO:0000256" key="12">
    <source>
        <dbReference type="ARBA" id="ARBA00023136"/>
    </source>
</evidence>
<evidence type="ECO:0000256" key="6">
    <source>
        <dbReference type="ARBA" id="ARBA00022499"/>
    </source>
</evidence>
<feature type="domain" description="Autophagy protein ATG5 UblB" evidence="16">
    <location>
        <begin position="181"/>
        <end position="261"/>
    </location>
</feature>
<evidence type="ECO:0000256" key="14">
    <source>
        <dbReference type="ARBA" id="ARBA00093583"/>
    </source>
</evidence>
<evidence type="ECO:0000256" key="9">
    <source>
        <dbReference type="ARBA" id="ARBA00022859"/>
    </source>
</evidence>
<organism evidence="19">
    <name type="scientific">Lynceus sp. MCZ IZ 141354</name>
    <dbReference type="NCBI Taxonomy" id="1930659"/>
    <lineage>
        <taxon>Eukaryota</taxon>
        <taxon>Metazoa</taxon>
        <taxon>Ecdysozoa</taxon>
        <taxon>Arthropoda</taxon>
        <taxon>Crustacea</taxon>
        <taxon>Branchiopoda</taxon>
        <taxon>Diplostraca</taxon>
        <taxon>Laevicaudata</taxon>
        <taxon>Lynceidae</taxon>
        <taxon>Lynceus</taxon>
    </lineage>
</organism>
<dbReference type="FunFam" id="3.10.20.90:FF:000100">
    <property type="entry name" value="Autophagy related 5"/>
    <property type="match status" value="1"/>
</dbReference>
<proteinExistence type="inferred from homology"/>
<dbReference type="GO" id="GO:0019776">
    <property type="term" value="F:Atg8-family ligase activity"/>
    <property type="evidence" value="ECO:0007669"/>
    <property type="project" value="TreeGrafter"/>
</dbReference>
<protein>
    <recommendedName>
        <fullName evidence="4 15">Autophagy protein 5</fullName>
    </recommendedName>
</protein>
<dbReference type="FunFam" id="1.10.246.190:FF:000001">
    <property type="entry name" value="Autophagy related 5"/>
    <property type="match status" value="1"/>
</dbReference>
<dbReference type="InterPro" id="IPR007239">
    <property type="entry name" value="Atg5"/>
</dbReference>